<keyword evidence="4" id="KW-0539">Nucleus</keyword>
<accession>A0A9P6RSN3</accession>
<keyword evidence="2" id="KW-0690">Ribosome biogenesis</keyword>
<dbReference type="Proteomes" id="UP000738325">
    <property type="component" value="Unassembled WGS sequence"/>
</dbReference>
<evidence type="ECO:0000256" key="7">
    <source>
        <dbReference type="ARBA" id="ARBA00076388"/>
    </source>
</evidence>
<evidence type="ECO:0000313" key="11">
    <source>
        <dbReference type="Proteomes" id="UP000738325"/>
    </source>
</evidence>
<dbReference type="Pfam" id="PF04900">
    <property type="entry name" value="Fcf1"/>
    <property type="match status" value="1"/>
</dbReference>
<dbReference type="GO" id="GO:0032040">
    <property type="term" value="C:small-subunit processome"/>
    <property type="evidence" value="ECO:0007669"/>
    <property type="project" value="InterPro"/>
</dbReference>
<feature type="compositionally biased region" description="Basic and acidic residues" evidence="8">
    <location>
        <begin position="201"/>
        <end position="213"/>
    </location>
</feature>
<gene>
    <name evidence="10" type="ORF">BGZ99_010426</name>
</gene>
<dbReference type="InterPro" id="IPR029060">
    <property type="entry name" value="PIN-like_dom_sf"/>
</dbReference>
<evidence type="ECO:0000256" key="4">
    <source>
        <dbReference type="ARBA" id="ARBA00023242"/>
    </source>
</evidence>
<comment type="subcellular location">
    <subcellularLocation>
        <location evidence="1">Nucleus</location>
        <location evidence="1">Nucleolus</location>
    </subcellularLocation>
</comment>
<dbReference type="CDD" id="cd08553">
    <property type="entry name" value="PIN_Fcf1-like"/>
    <property type="match status" value="1"/>
</dbReference>
<feature type="compositionally biased region" description="Basic residues" evidence="8">
    <location>
        <begin position="284"/>
        <end position="293"/>
    </location>
</feature>
<feature type="compositionally biased region" description="Low complexity" evidence="8">
    <location>
        <begin position="237"/>
        <end position="261"/>
    </location>
</feature>
<organism evidence="10 11">
    <name type="scientific">Dissophora globulifera</name>
    <dbReference type="NCBI Taxonomy" id="979702"/>
    <lineage>
        <taxon>Eukaryota</taxon>
        <taxon>Fungi</taxon>
        <taxon>Fungi incertae sedis</taxon>
        <taxon>Mucoromycota</taxon>
        <taxon>Mortierellomycotina</taxon>
        <taxon>Mortierellomycetes</taxon>
        <taxon>Mortierellales</taxon>
        <taxon>Mortierellaceae</taxon>
        <taxon>Dissophora</taxon>
    </lineage>
</organism>
<evidence type="ECO:0000256" key="8">
    <source>
        <dbReference type="SAM" id="MobiDB-lite"/>
    </source>
</evidence>
<evidence type="ECO:0000256" key="2">
    <source>
        <dbReference type="ARBA" id="ARBA00022517"/>
    </source>
</evidence>
<dbReference type="AlphaFoldDB" id="A0A9P6RSN3"/>
<evidence type="ECO:0000313" key="10">
    <source>
        <dbReference type="EMBL" id="KAG0325899.1"/>
    </source>
</evidence>
<protein>
    <recommendedName>
        <fullName evidence="7">U three protein 23</fullName>
    </recommendedName>
</protein>
<evidence type="ECO:0000259" key="9">
    <source>
        <dbReference type="Pfam" id="PF24779"/>
    </source>
</evidence>
<dbReference type="Pfam" id="PF24779">
    <property type="entry name" value="UTP23_sensor"/>
    <property type="match status" value="1"/>
</dbReference>
<evidence type="ECO:0000256" key="1">
    <source>
        <dbReference type="ARBA" id="ARBA00004604"/>
    </source>
</evidence>
<proteinExistence type="inferred from homology"/>
<comment type="function">
    <text evidence="5">Involved in rRNA-processing and ribosome biogenesis.</text>
</comment>
<evidence type="ECO:0000256" key="3">
    <source>
        <dbReference type="ARBA" id="ARBA00022552"/>
    </source>
</evidence>
<dbReference type="EMBL" id="JAAAIP010000098">
    <property type="protein sequence ID" value="KAG0325899.1"/>
    <property type="molecule type" value="Genomic_DNA"/>
</dbReference>
<feature type="domain" description="UTP23 sensor motif region" evidence="9">
    <location>
        <begin position="217"/>
        <end position="234"/>
    </location>
</feature>
<feature type="region of interest" description="Disordered" evidence="8">
    <location>
        <begin position="201"/>
        <end position="313"/>
    </location>
</feature>
<comment type="caution">
    <text evidence="10">The sequence shown here is derived from an EMBL/GenBank/DDBJ whole genome shotgun (WGS) entry which is preliminary data.</text>
</comment>
<keyword evidence="11" id="KW-1185">Reference proteome</keyword>
<sequence>MRLKRHKDYKRYMNMYCQTFHFRKPYQVLVDADFIQTALDQRIDLRTQIPAVLCDASKQMVTPCTMAELRSRGEDASGAFIASKRFEKRRCKHQTAVSESQCLAEIISTTNPHNYVVATQSKQLRVQFATKVAGVPLLYIKRANMILEPPSEMSVKTVKKLESDKTHVSEKELQALKAVKVTAGGKVSMDVKIIKKLEEKKEHRKQKLQEKKAKILKKRAGPKEPNPLSVKKKKPKTTTTPATTGTTSTAATTGATQPAGQSRKRKEDGSDATAAAGDGGAPDKKKRKRKKSRAEREATLGSGSGAVSGSESS</sequence>
<dbReference type="InterPro" id="IPR006984">
    <property type="entry name" value="Fcf1/UTP23"/>
</dbReference>
<reference evidence="10" key="1">
    <citation type="journal article" date="2020" name="Fungal Divers.">
        <title>Resolving the Mortierellaceae phylogeny through synthesis of multi-gene phylogenetics and phylogenomics.</title>
        <authorList>
            <person name="Vandepol N."/>
            <person name="Liber J."/>
            <person name="Desiro A."/>
            <person name="Na H."/>
            <person name="Kennedy M."/>
            <person name="Barry K."/>
            <person name="Grigoriev I.V."/>
            <person name="Miller A.N."/>
            <person name="O'Donnell K."/>
            <person name="Stajich J.E."/>
            <person name="Bonito G."/>
        </authorList>
    </citation>
    <scope>NUCLEOTIDE SEQUENCE</scope>
    <source>
        <strain evidence="10">REB-010B</strain>
    </source>
</reference>
<evidence type="ECO:0000256" key="6">
    <source>
        <dbReference type="ARBA" id="ARBA00038503"/>
    </source>
</evidence>
<keyword evidence="3" id="KW-0698">rRNA processing</keyword>
<dbReference type="Gene3D" id="3.40.50.1010">
    <property type="entry name" value="5'-nuclease"/>
    <property type="match status" value="1"/>
</dbReference>
<dbReference type="InterPro" id="IPR057776">
    <property type="entry name" value="UTP23_sensor"/>
</dbReference>
<evidence type="ECO:0000256" key="5">
    <source>
        <dbReference type="ARBA" id="ARBA00037300"/>
    </source>
</evidence>
<dbReference type="PANTHER" id="PTHR12416">
    <property type="entry name" value="RRNA-PROCESSING PROTEIN UTP23 HOMOLOG"/>
    <property type="match status" value="1"/>
</dbReference>
<dbReference type="SUPFAM" id="SSF88723">
    <property type="entry name" value="PIN domain-like"/>
    <property type="match status" value="1"/>
</dbReference>
<dbReference type="OrthoDB" id="25675at2759"/>
<comment type="similarity">
    <text evidence="6">Belongs to the UTP23/FCF1 family. UTP23 subfamily.</text>
</comment>
<dbReference type="GO" id="GO:0006364">
    <property type="term" value="P:rRNA processing"/>
    <property type="evidence" value="ECO:0007669"/>
    <property type="project" value="UniProtKB-KW"/>
</dbReference>
<feature type="compositionally biased region" description="Low complexity" evidence="8">
    <location>
        <begin position="299"/>
        <end position="313"/>
    </location>
</feature>
<dbReference type="FunFam" id="3.40.50.1010:FF:000006">
    <property type="entry name" value="rRNA-processing protein UTP23 homolog"/>
    <property type="match status" value="1"/>
</dbReference>
<name>A0A9P6RSN3_9FUNG</name>